<evidence type="ECO:0000313" key="8">
    <source>
        <dbReference type="EMBL" id="MDX6039846.1"/>
    </source>
</evidence>
<organism evidence="8 9">
    <name type="scientific">Scandinavium lactucae</name>
    <dbReference type="NCBI Taxonomy" id="3095028"/>
    <lineage>
        <taxon>Bacteria</taxon>
        <taxon>Pseudomonadati</taxon>
        <taxon>Pseudomonadota</taxon>
        <taxon>Gammaproteobacteria</taxon>
        <taxon>Enterobacterales</taxon>
        <taxon>Enterobacteriaceae</taxon>
        <taxon>Scandinavium</taxon>
    </lineage>
</organism>
<dbReference type="SUPFAM" id="SSF160355">
    <property type="entry name" value="Bacterial polysaccharide co-polymerase-like"/>
    <property type="match status" value="1"/>
</dbReference>
<reference evidence="8 9" key="1">
    <citation type="submission" date="2023-11" db="EMBL/GenBank/DDBJ databases">
        <title>Scandinavium wanjuensis sp. nov., isolated from lettuce South Korea.</title>
        <authorList>
            <person name="Park J."/>
            <person name="Park S."/>
            <person name="Oh K.K."/>
            <person name="Cho G.S."/>
            <person name="Franz C.M.A.P."/>
        </authorList>
    </citation>
    <scope>NUCLEOTIDE SEQUENCE [LARGE SCALE GENOMIC DNA]</scope>
    <source>
        <strain evidence="8 9">V105_6</strain>
    </source>
</reference>
<dbReference type="Gene3D" id="3.30.1890.10">
    <property type="entry name" value="FepE-like"/>
    <property type="match status" value="1"/>
</dbReference>
<gene>
    <name evidence="8" type="primary">wzz(fepE)</name>
    <name evidence="8" type="ORF">SIK69_06490</name>
</gene>
<dbReference type="PANTHER" id="PTHR32309:SF13">
    <property type="entry name" value="FERRIC ENTEROBACTIN TRANSPORT PROTEIN FEPE"/>
    <property type="match status" value="1"/>
</dbReference>
<dbReference type="EMBL" id="JAWXRD010000005">
    <property type="protein sequence ID" value="MDX6039846.1"/>
    <property type="molecule type" value="Genomic_DNA"/>
</dbReference>
<sequence length="378" mass="41834">MSTMDIKPQKDTVVSFPHATPMASFGQEIDLLAMIEILWNAKKRIFSVIFGFAMLGLLVTFFLPQKWTSNAVITPPERVQLTPLNTLLATTKVLGVDANVDSGTLFNLFIKKFNSSVLLEQFITSSPALMSQFNGTDVDPGELHRAIVAISEKMKAVDDASNKKEPATPYSSWTLSFTGPQPEEAQTILAGYTQFVADKVVEQTLSNIHDNVTMNIQIEKQRLVLDRAQMENAKETKIKRLNYSLEVAKAAGINKPVYSKGQTIKDDPDYSVTLGTEGISKKLEIEKSMKDVAELNADILNREYRLKQIEQLDIKNIRFPVVNYQLSPSLPVKKEGPGKAVIILLAALLGGMAGCAGVLLQHARESRRSQNLLDEQPV</sequence>
<protein>
    <submittedName>
        <fullName evidence="8">LPS O-antigen length regulator Wzz(FepE)</fullName>
    </submittedName>
</protein>
<dbReference type="RefSeq" id="WP_319785678.1">
    <property type="nucleotide sequence ID" value="NZ_JAWXRD010000005.1"/>
</dbReference>
<comment type="subcellular location">
    <subcellularLocation>
        <location evidence="1">Cell membrane</location>
        <topology evidence="1">Multi-pass membrane protein</topology>
    </subcellularLocation>
</comment>
<comment type="caution">
    <text evidence="8">The sequence shown here is derived from an EMBL/GenBank/DDBJ whole genome shotgun (WGS) entry which is preliminary data.</text>
</comment>
<dbReference type="InterPro" id="IPR003856">
    <property type="entry name" value="LPS_length_determ_N"/>
</dbReference>
<dbReference type="InterPro" id="IPR050445">
    <property type="entry name" value="Bact_polysacc_biosynth/exp"/>
</dbReference>
<keyword evidence="4 6" id="KW-1133">Transmembrane helix</keyword>
<evidence type="ECO:0000256" key="5">
    <source>
        <dbReference type="ARBA" id="ARBA00023136"/>
    </source>
</evidence>
<evidence type="ECO:0000256" key="2">
    <source>
        <dbReference type="ARBA" id="ARBA00022475"/>
    </source>
</evidence>
<proteinExistence type="predicted"/>
<dbReference type="NCBIfam" id="NF007699">
    <property type="entry name" value="PRK10381.1"/>
    <property type="match status" value="1"/>
</dbReference>
<evidence type="ECO:0000313" key="9">
    <source>
        <dbReference type="Proteomes" id="UP001275664"/>
    </source>
</evidence>
<name>A0ABU4QKL5_9ENTR</name>
<feature type="domain" description="Polysaccharide chain length determinant N-terminal" evidence="7">
    <location>
        <begin position="27"/>
        <end position="124"/>
    </location>
</feature>
<keyword evidence="9" id="KW-1185">Reference proteome</keyword>
<keyword evidence="3 6" id="KW-0812">Transmembrane</keyword>
<dbReference type="PANTHER" id="PTHR32309">
    <property type="entry name" value="TYROSINE-PROTEIN KINASE"/>
    <property type="match status" value="1"/>
</dbReference>
<evidence type="ECO:0000256" key="4">
    <source>
        <dbReference type="ARBA" id="ARBA00022989"/>
    </source>
</evidence>
<dbReference type="Pfam" id="PF02706">
    <property type="entry name" value="Wzz"/>
    <property type="match status" value="1"/>
</dbReference>
<evidence type="ECO:0000259" key="7">
    <source>
        <dbReference type="Pfam" id="PF02706"/>
    </source>
</evidence>
<accession>A0ABU4QKL5</accession>
<feature type="transmembrane region" description="Helical" evidence="6">
    <location>
        <begin position="45"/>
        <end position="63"/>
    </location>
</feature>
<evidence type="ECO:0000256" key="3">
    <source>
        <dbReference type="ARBA" id="ARBA00022692"/>
    </source>
</evidence>
<keyword evidence="5 6" id="KW-0472">Membrane</keyword>
<evidence type="ECO:0000256" key="1">
    <source>
        <dbReference type="ARBA" id="ARBA00004651"/>
    </source>
</evidence>
<keyword evidence="2" id="KW-1003">Cell membrane</keyword>
<dbReference type="Proteomes" id="UP001275664">
    <property type="component" value="Unassembled WGS sequence"/>
</dbReference>
<evidence type="ECO:0000256" key="6">
    <source>
        <dbReference type="SAM" id="Phobius"/>
    </source>
</evidence>
<feature type="transmembrane region" description="Helical" evidence="6">
    <location>
        <begin position="340"/>
        <end position="360"/>
    </location>
</feature>